<proteinExistence type="predicted"/>
<evidence type="ECO:0000313" key="2">
    <source>
        <dbReference type="EMBL" id="RPD63074.1"/>
    </source>
</evidence>
<dbReference type="GO" id="GO:0042797">
    <property type="term" value="P:tRNA transcription by RNA polymerase III"/>
    <property type="evidence" value="ECO:0007669"/>
    <property type="project" value="TreeGrafter"/>
</dbReference>
<evidence type="ECO:0000256" key="1">
    <source>
        <dbReference type="SAM" id="MobiDB-lite"/>
    </source>
</evidence>
<dbReference type="STRING" id="1328759.A0A5C2SIH6"/>
<name>A0A5C2SIH6_9APHY</name>
<keyword evidence="3" id="KW-1185">Reference proteome</keyword>
<feature type="compositionally biased region" description="Acidic residues" evidence="1">
    <location>
        <begin position="166"/>
        <end position="179"/>
    </location>
</feature>
<protein>
    <recommendedName>
        <fullName evidence="4">DNA-directed RNA polymerase III subunit Rpc5</fullName>
    </recommendedName>
</protein>
<dbReference type="GO" id="GO:0005666">
    <property type="term" value="C:RNA polymerase III complex"/>
    <property type="evidence" value="ECO:0007669"/>
    <property type="project" value="TreeGrafter"/>
</dbReference>
<organism evidence="2 3">
    <name type="scientific">Lentinus tigrinus ALCF2SS1-6</name>
    <dbReference type="NCBI Taxonomy" id="1328759"/>
    <lineage>
        <taxon>Eukaryota</taxon>
        <taxon>Fungi</taxon>
        <taxon>Dikarya</taxon>
        <taxon>Basidiomycota</taxon>
        <taxon>Agaricomycotina</taxon>
        <taxon>Agaricomycetes</taxon>
        <taxon>Polyporales</taxon>
        <taxon>Polyporaceae</taxon>
        <taxon>Lentinus</taxon>
    </lineage>
</organism>
<evidence type="ECO:0008006" key="4">
    <source>
        <dbReference type="Google" id="ProtNLM"/>
    </source>
</evidence>
<reference evidence="2" key="1">
    <citation type="journal article" date="2018" name="Genome Biol. Evol.">
        <title>Genomics and development of Lentinus tigrinus, a white-rot wood-decaying mushroom with dimorphic fruiting bodies.</title>
        <authorList>
            <person name="Wu B."/>
            <person name="Xu Z."/>
            <person name="Knudson A."/>
            <person name="Carlson A."/>
            <person name="Chen N."/>
            <person name="Kovaka S."/>
            <person name="LaButti K."/>
            <person name="Lipzen A."/>
            <person name="Pennachio C."/>
            <person name="Riley R."/>
            <person name="Schakwitz W."/>
            <person name="Umezawa K."/>
            <person name="Ohm R.A."/>
            <person name="Grigoriev I.V."/>
            <person name="Nagy L.G."/>
            <person name="Gibbons J."/>
            <person name="Hibbett D."/>
        </authorList>
    </citation>
    <scope>NUCLEOTIDE SEQUENCE [LARGE SCALE GENOMIC DNA]</scope>
    <source>
        <strain evidence="2">ALCF2SS1-6</strain>
    </source>
</reference>
<feature type="region of interest" description="Disordered" evidence="1">
    <location>
        <begin position="72"/>
        <end position="112"/>
    </location>
</feature>
<dbReference type="InterPro" id="IPR006886">
    <property type="entry name" value="RNA_pol_III_Rpc5"/>
</dbReference>
<dbReference type="Proteomes" id="UP000313359">
    <property type="component" value="Unassembled WGS sequence"/>
</dbReference>
<feature type="region of interest" description="Disordered" evidence="1">
    <location>
        <begin position="160"/>
        <end position="198"/>
    </location>
</feature>
<accession>A0A5C2SIH6</accession>
<dbReference type="Pfam" id="PF04801">
    <property type="entry name" value="RPC5"/>
    <property type="match status" value="1"/>
</dbReference>
<dbReference type="EMBL" id="ML122257">
    <property type="protein sequence ID" value="RPD63074.1"/>
    <property type="molecule type" value="Genomic_DNA"/>
</dbReference>
<evidence type="ECO:0000313" key="3">
    <source>
        <dbReference type="Proteomes" id="UP000313359"/>
    </source>
</evidence>
<sequence>MEAEDRLVRVIPVHYTNALEPNIHLHQYPLLTRPLEVPPSAAASGKRIRARLKPKVKRLEVHVPVDTRPEVWNGERSRDLGSARVEDDKEKNQEEPKVKQREGEEPRLSEVRLRSEQVPQIGVYVLGILREGRLHLMPISETHQFRPTLTYMDMHLRKTRRTRGDDSDEDDGPPPDPDEPAPIPAPKKEKKPAGEAKEVQVAVRKTAESQGLQFQGGMTQIRRDMLTLMHQEEDEQWDEYEYFEGEAAEANEAFESVFSTSFEELECKSDITSLLKNVPGL</sequence>
<dbReference type="OrthoDB" id="340681at2759"/>
<dbReference type="PANTHER" id="PTHR12069:SF0">
    <property type="entry name" value="DNA-DIRECTED RNA POLYMERASE III SUBUNIT RPC5"/>
    <property type="match status" value="1"/>
</dbReference>
<dbReference type="AlphaFoldDB" id="A0A5C2SIH6"/>
<gene>
    <name evidence="2" type="ORF">L227DRAFT_572919</name>
</gene>
<dbReference type="PANTHER" id="PTHR12069">
    <property type="entry name" value="DNA-DIRECTED RNA POLYMERASES III 80 KDA POLYPEPTIDE RNA POLYMERASE III SUBUNIT 5"/>
    <property type="match status" value="1"/>
</dbReference>